<dbReference type="GO" id="GO:0003677">
    <property type="term" value="F:DNA binding"/>
    <property type="evidence" value="ECO:0007669"/>
    <property type="project" value="UniProtKB-KW"/>
</dbReference>
<organism evidence="2 3">
    <name type="scientific">Paludibacterium denitrificans</name>
    <dbReference type="NCBI Taxonomy" id="2675226"/>
    <lineage>
        <taxon>Bacteria</taxon>
        <taxon>Pseudomonadati</taxon>
        <taxon>Pseudomonadota</taxon>
        <taxon>Betaproteobacteria</taxon>
        <taxon>Neisseriales</taxon>
        <taxon>Chromobacteriaceae</taxon>
        <taxon>Paludibacterium</taxon>
    </lineage>
</organism>
<dbReference type="EMBL" id="WLYX01000001">
    <property type="protein sequence ID" value="MTD32329.1"/>
    <property type="molecule type" value="Genomic_DNA"/>
</dbReference>
<dbReference type="AlphaFoldDB" id="A0A844G9M0"/>
<dbReference type="Pfam" id="PF02082">
    <property type="entry name" value="Rrf2"/>
    <property type="match status" value="1"/>
</dbReference>
<dbReference type="GO" id="GO:0003700">
    <property type="term" value="F:DNA-binding transcription factor activity"/>
    <property type="evidence" value="ECO:0007669"/>
    <property type="project" value="TreeGrafter"/>
</dbReference>
<keyword evidence="1" id="KW-0238">DNA-binding</keyword>
<evidence type="ECO:0000313" key="3">
    <source>
        <dbReference type="Proteomes" id="UP000446658"/>
    </source>
</evidence>
<reference evidence="2 3" key="1">
    <citation type="submission" date="2019-11" db="EMBL/GenBank/DDBJ databases">
        <title>Draft genome sequence of Paludibacterium sp. dN18-1.</title>
        <authorList>
            <person name="Im W.-T."/>
        </authorList>
    </citation>
    <scope>NUCLEOTIDE SEQUENCE [LARGE SCALE GENOMIC DNA]</scope>
    <source>
        <strain evidence="3">dN 18-1</strain>
    </source>
</reference>
<dbReference type="PROSITE" id="PS51197">
    <property type="entry name" value="HTH_RRF2_2"/>
    <property type="match status" value="1"/>
</dbReference>
<name>A0A844G9M0_9NEIS</name>
<dbReference type="InterPro" id="IPR036390">
    <property type="entry name" value="WH_DNA-bd_sf"/>
</dbReference>
<dbReference type="Proteomes" id="UP000446658">
    <property type="component" value="Unassembled WGS sequence"/>
</dbReference>
<proteinExistence type="predicted"/>
<keyword evidence="3" id="KW-1185">Reference proteome</keyword>
<dbReference type="RefSeq" id="WP_230368692.1">
    <property type="nucleotide sequence ID" value="NZ_WLYX01000001.1"/>
</dbReference>
<dbReference type="Gene3D" id="1.10.10.10">
    <property type="entry name" value="Winged helix-like DNA-binding domain superfamily/Winged helix DNA-binding domain"/>
    <property type="match status" value="1"/>
</dbReference>
<dbReference type="InterPro" id="IPR000944">
    <property type="entry name" value="Tscrpt_reg_Rrf2"/>
</dbReference>
<comment type="caution">
    <text evidence="2">The sequence shown here is derived from an EMBL/GenBank/DDBJ whole genome shotgun (WGS) entry which is preliminary data.</text>
</comment>
<dbReference type="GO" id="GO:0005829">
    <property type="term" value="C:cytosol"/>
    <property type="evidence" value="ECO:0007669"/>
    <property type="project" value="TreeGrafter"/>
</dbReference>
<dbReference type="PANTHER" id="PTHR33221:SF4">
    <property type="entry name" value="HTH-TYPE TRANSCRIPTIONAL REPRESSOR NSRR"/>
    <property type="match status" value="1"/>
</dbReference>
<sequence>MQLTRFTDLGLRVLMYLTHREHDTPVTITEIANNFAVSRNHLVKVVHFMGLQGWIRTTRGKGGGLALAHPPQEYRLGDIIQRMEAPIDLIDCAEPPCALRNGCQLKLALNTGLATFFETMNRYTLQDIIASPTGEAIIQLHRQAH</sequence>
<dbReference type="NCBIfam" id="TIGR00738">
    <property type="entry name" value="rrf2_super"/>
    <property type="match status" value="1"/>
</dbReference>
<dbReference type="SUPFAM" id="SSF46785">
    <property type="entry name" value="Winged helix' DNA-binding domain"/>
    <property type="match status" value="1"/>
</dbReference>
<dbReference type="InterPro" id="IPR036388">
    <property type="entry name" value="WH-like_DNA-bd_sf"/>
</dbReference>
<evidence type="ECO:0000256" key="1">
    <source>
        <dbReference type="ARBA" id="ARBA00023125"/>
    </source>
</evidence>
<gene>
    <name evidence="2" type="ORF">GKE73_00555</name>
</gene>
<dbReference type="PANTHER" id="PTHR33221">
    <property type="entry name" value="WINGED HELIX-TURN-HELIX TRANSCRIPTIONAL REGULATOR, RRF2 FAMILY"/>
    <property type="match status" value="1"/>
</dbReference>
<evidence type="ECO:0000313" key="2">
    <source>
        <dbReference type="EMBL" id="MTD32329.1"/>
    </source>
</evidence>
<accession>A0A844G9M0</accession>
<protein>
    <submittedName>
        <fullName evidence="2">Rrf2 family transcriptional regulator</fullName>
    </submittedName>
</protein>